<keyword evidence="3" id="KW-1185">Reference proteome</keyword>
<dbReference type="AlphaFoldDB" id="B9LX88"/>
<feature type="domain" description="CRISPR-associated protein Cas6 C-terminal" evidence="1">
    <location>
        <begin position="152"/>
        <end position="281"/>
    </location>
</feature>
<evidence type="ECO:0000313" key="3">
    <source>
        <dbReference type="Proteomes" id="UP000000740"/>
    </source>
</evidence>
<accession>B9LX88</accession>
<keyword evidence="2" id="KW-0614">Plasmid</keyword>
<dbReference type="Pfam" id="PF10040">
    <property type="entry name" value="CRISPR_Cas6"/>
    <property type="match status" value="1"/>
</dbReference>
<sequence length="288" mass="31260">METQPKTDSRLRQIELSLRADHRFAVPLSDGYSVYSALLALLQSSDETTSARVHDSNIGSLHNSGLRGPFGNSDRSHHKLVTPNTEYSVSLGITDPEDEAIFEALVSSLVLADESLELTHGTLHLDSFESENTGHEELLSQASTFDNPSIEIEFRTSTCIEEAGSVTTMFPTRTAVFSSLLGKWNNTAPHELELDVDRETLAASVIEKPDARSYQTHSVLINRVDSSDGNQQPIFKQGFSGSCTFEFKNASDSVQNAVTALALFAEYSGVGSAVARGCGNVNVEVTNE</sequence>
<protein>
    <recommendedName>
        <fullName evidence="1">CRISPR-associated protein Cas6 C-terminal domain-containing protein</fullName>
    </recommendedName>
</protein>
<gene>
    <name evidence="2" type="ordered locus">Hlac_3572</name>
</gene>
<name>B9LX88_HALLT</name>
<evidence type="ECO:0000313" key="2">
    <source>
        <dbReference type="EMBL" id="ACM59079.1"/>
    </source>
</evidence>
<evidence type="ECO:0000259" key="1">
    <source>
        <dbReference type="Pfam" id="PF10040"/>
    </source>
</evidence>
<dbReference type="KEGG" id="hla:Hlac_3572"/>
<dbReference type="HOGENOM" id="CLU_975260_0_0_2"/>
<dbReference type="CDD" id="cd21141">
    <property type="entry name" value="Cas6_III-like"/>
    <property type="match status" value="1"/>
</dbReference>
<dbReference type="eggNOG" id="arCOG05135">
    <property type="taxonomic scope" value="Archaea"/>
</dbReference>
<dbReference type="RefSeq" id="WP_012660271.1">
    <property type="nucleotide sequence ID" value="NC_012030.1"/>
</dbReference>
<organism evidence="2 3">
    <name type="scientific">Halorubrum lacusprofundi (strain ATCC 49239 / DSM 5036 / JCM 8891 / ACAM 34)</name>
    <dbReference type="NCBI Taxonomy" id="416348"/>
    <lineage>
        <taxon>Archaea</taxon>
        <taxon>Methanobacteriati</taxon>
        <taxon>Methanobacteriota</taxon>
        <taxon>Stenosarchaea group</taxon>
        <taxon>Halobacteria</taxon>
        <taxon>Halobacteriales</taxon>
        <taxon>Haloferacaceae</taxon>
        <taxon>Halorubrum</taxon>
    </lineage>
</organism>
<dbReference type="Proteomes" id="UP000000740">
    <property type="component" value="Plasmid pHLAC01"/>
</dbReference>
<geneLocation type="plasmid" evidence="2 3">
    <name>pHLAC01</name>
</geneLocation>
<dbReference type="InterPro" id="IPR019267">
    <property type="entry name" value="CRISPR-assoc_Cas6_C"/>
</dbReference>
<proteinExistence type="predicted"/>
<reference evidence="2 3" key="1">
    <citation type="journal article" date="2016" name="Stand. Genomic Sci.">
        <title>Complete genome sequence of the Antarctic Halorubrum lacusprofundi type strain ACAM 34.</title>
        <authorList>
            <person name="Anderson I.J."/>
            <person name="DasSarma P."/>
            <person name="Lucas S."/>
            <person name="Copeland A."/>
            <person name="Lapidus A."/>
            <person name="Del Rio T.G."/>
            <person name="Tice H."/>
            <person name="Dalin E."/>
            <person name="Bruce D.C."/>
            <person name="Goodwin L."/>
            <person name="Pitluck S."/>
            <person name="Sims D."/>
            <person name="Brettin T.S."/>
            <person name="Detter J.C."/>
            <person name="Han C.S."/>
            <person name="Larimer F."/>
            <person name="Hauser L."/>
            <person name="Land M."/>
            <person name="Ivanova N."/>
            <person name="Richardson P."/>
            <person name="Cavicchioli R."/>
            <person name="DasSarma S."/>
            <person name="Woese C.R."/>
            <person name="Kyrpides N.C."/>
        </authorList>
    </citation>
    <scope>NUCLEOTIDE SEQUENCE [LARGE SCALE GENOMIC DNA]</scope>
    <source>
        <strain evidence="3">ATCC 49239 / DSM 5036 / JCM 8891 / ACAM 34</strain>
    </source>
</reference>
<dbReference type="Gene3D" id="3.30.70.1900">
    <property type="match status" value="1"/>
</dbReference>
<dbReference type="EMBL" id="CP001367">
    <property type="protein sequence ID" value="ACM59079.1"/>
    <property type="molecule type" value="Genomic_DNA"/>
</dbReference>
<dbReference type="GeneID" id="7402487"/>